<keyword evidence="1" id="KW-1133">Transmembrane helix</keyword>
<evidence type="ECO:0008006" key="4">
    <source>
        <dbReference type="Google" id="ProtNLM"/>
    </source>
</evidence>
<organism evidence="2 3">
    <name type="scientific">Lentibacillus salinarum</name>
    <dbReference type="NCBI Taxonomy" id="446820"/>
    <lineage>
        <taxon>Bacteria</taxon>
        <taxon>Bacillati</taxon>
        <taxon>Bacillota</taxon>
        <taxon>Bacilli</taxon>
        <taxon>Bacillales</taxon>
        <taxon>Bacillaceae</taxon>
        <taxon>Lentibacillus</taxon>
    </lineage>
</organism>
<keyword evidence="1" id="KW-0472">Membrane</keyword>
<keyword evidence="1" id="KW-0812">Transmembrane</keyword>
<protein>
    <recommendedName>
        <fullName evidence="4">Flp family type IVb pilin</fullName>
    </recommendedName>
</protein>
<evidence type="ECO:0000313" key="2">
    <source>
        <dbReference type="EMBL" id="MFD1363091.1"/>
    </source>
</evidence>
<dbReference type="Proteomes" id="UP001597178">
    <property type="component" value="Unassembled WGS sequence"/>
</dbReference>
<sequence>MYFKRFQDKMGFSTVEYIVGAGIIAAIALAVFLSLQESFSGTANQVKDAITIMGGG</sequence>
<reference evidence="3" key="1">
    <citation type="journal article" date="2019" name="Int. J. Syst. Evol. Microbiol.">
        <title>The Global Catalogue of Microorganisms (GCM) 10K type strain sequencing project: providing services to taxonomists for standard genome sequencing and annotation.</title>
        <authorList>
            <consortium name="The Broad Institute Genomics Platform"/>
            <consortium name="The Broad Institute Genome Sequencing Center for Infectious Disease"/>
            <person name="Wu L."/>
            <person name="Ma J."/>
        </authorList>
    </citation>
    <scope>NUCLEOTIDE SEQUENCE [LARGE SCALE GENOMIC DNA]</scope>
    <source>
        <strain evidence="3">CCUG 54822</strain>
    </source>
</reference>
<evidence type="ECO:0000256" key="1">
    <source>
        <dbReference type="SAM" id="Phobius"/>
    </source>
</evidence>
<feature type="transmembrane region" description="Helical" evidence="1">
    <location>
        <begin position="12"/>
        <end position="35"/>
    </location>
</feature>
<proteinExistence type="predicted"/>
<accession>A0ABW3ZXE6</accession>
<evidence type="ECO:0000313" key="3">
    <source>
        <dbReference type="Proteomes" id="UP001597178"/>
    </source>
</evidence>
<keyword evidence="3" id="KW-1185">Reference proteome</keyword>
<dbReference type="EMBL" id="JBHTNH010000029">
    <property type="protein sequence ID" value="MFD1363091.1"/>
    <property type="molecule type" value="Genomic_DNA"/>
</dbReference>
<dbReference type="RefSeq" id="WP_382402272.1">
    <property type="nucleotide sequence ID" value="NZ_JBHTNH010000029.1"/>
</dbReference>
<comment type="caution">
    <text evidence="2">The sequence shown here is derived from an EMBL/GenBank/DDBJ whole genome shotgun (WGS) entry which is preliminary data.</text>
</comment>
<gene>
    <name evidence="2" type="ORF">ACFQ4A_15690</name>
</gene>
<name>A0ABW3ZXE6_9BACI</name>